<dbReference type="OrthoDB" id="5555675at2759"/>
<proteinExistence type="predicted"/>
<reference evidence="6 7" key="1">
    <citation type="submission" date="2015-02" db="EMBL/GenBank/DDBJ databases">
        <title>Draft Genome Sequences of Two Closely-Related Aflatoxigenic Aspergillus Species Obtained from the Cote d'Ivoire.</title>
        <authorList>
            <person name="Moore G.G."/>
            <person name="Beltz S.B."/>
            <person name="Mack B.M."/>
        </authorList>
    </citation>
    <scope>NUCLEOTIDE SEQUENCE [LARGE SCALE GENOMIC DNA]</scope>
    <source>
        <strain evidence="6 7">SRRC1468</strain>
    </source>
</reference>
<keyword evidence="3 4" id="KW-0732">Signal</keyword>
<feature type="signal peptide" evidence="4">
    <location>
        <begin position="1"/>
        <end position="22"/>
    </location>
</feature>
<dbReference type="GO" id="GO:0005576">
    <property type="term" value="C:extracellular region"/>
    <property type="evidence" value="ECO:0007669"/>
    <property type="project" value="UniProtKB-SubCell"/>
</dbReference>
<evidence type="ECO:0000256" key="2">
    <source>
        <dbReference type="ARBA" id="ARBA00022525"/>
    </source>
</evidence>
<evidence type="ECO:0000259" key="5">
    <source>
        <dbReference type="Pfam" id="PF24517"/>
    </source>
</evidence>
<dbReference type="Proteomes" id="UP000034291">
    <property type="component" value="Unassembled WGS sequence"/>
</dbReference>
<evidence type="ECO:0000313" key="7">
    <source>
        <dbReference type="Proteomes" id="UP000034291"/>
    </source>
</evidence>
<keyword evidence="2" id="KW-0964">Secreted</keyword>
<evidence type="ECO:0000256" key="1">
    <source>
        <dbReference type="ARBA" id="ARBA00004613"/>
    </source>
</evidence>
<comment type="subcellular location">
    <subcellularLocation>
        <location evidence="1">Secreted</location>
    </subcellularLocation>
</comment>
<name>A0A0F8WDC5_9EURO</name>
<evidence type="ECO:0000256" key="4">
    <source>
        <dbReference type="SAM" id="SignalP"/>
    </source>
</evidence>
<protein>
    <recommendedName>
        <fullName evidence="5">Carbohydrate-binding module family 96 domain-containing protein</fullName>
    </recommendedName>
</protein>
<gene>
    <name evidence="6" type="ORF">ARAM_006240</name>
</gene>
<sequence length="192" mass="20280">MHLLVFRLVSALAILSSSTALAEQINTPAIKDSTILRSTVSCADCPDRDCYKCTLGSASTLRANTGGLAFVRSLVGYQLPVPVDSVTRCTVQFPAFTQLPQNGFNVTVSPAVSSDWDEATVNGNNAPAATDAQTIVPVPALSNMPALDVTDACKSASVDGQFSIYIGVDFGSYEIWSKDSGNPSVLHVIYDN</sequence>
<keyword evidence="7" id="KW-1185">Reference proteome</keyword>
<dbReference type="InterPro" id="IPR055372">
    <property type="entry name" value="CBM96"/>
</dbReference>
<feature type="chain" id="PRO_5002529207" description="Carbohydrate-binding module family 96 domain-containing protein" evidence="4">
    <location>
        <begin position="23"/>
        <end position="192"/>
    </location>
</feature>
<dbReference type="EMBL" id="JZBS01003151">
    <property type="protein sequence ID" value="KKK15875.1"/>
    <property type="molecule type" value="Genomic_DNA"/>
</dbReference>
<feature type="domain" description="Carbohydrate-binding module family 96" evidence="5">
    <location>
        <begin position="72"/>
        <end position="186"/>
    </location>
</feature>
<accession>A0A0F8WDC5</accession>
<organism evidence="6 7">
    <name type="scientific">Aspergillus rambellii</name>
    <dbReference type="NCBI Taxonomy" id="308745"/>
    <lineage>
        <taxon>Eukaryota</taxon>
        <taxon>Fungi</taxon>
        <taxon>Dikarya</taxon>
        <taxon>Ascomycota</taxon>
        <taxon>Pezizomycotina</taxon>
        <taxon>Eurotiomycetes</taxon>
        <taxon>Eurotiomycetidae</taxon>
        <taxon>Eurotiales</taxon>
        <taxon>Aspergillaceae</taxon>
        <taxon>Aspergillus</taxon>
        <taxon>Aspergillus subgen. Nidulantes</taxon>
    </lineage>
</organism>
<evidence type="ECO:0000313" key="6">
    <source>
        <dbReference type="EMBL" id="KKK15875.1"/>
    </source>
</evidence>
<dbReference type="AlphaFoldDB" id="A0A0F8WDC5"/>
<evidence type="ECO:0000256" key="3">
    <source>
        <dbReference type="ARBA" id="ARBA00022729"/>
    </source>
</evidence>
<comment type="caution">
    <text evidence="6">The sequence shown here is derived from an EMBL/GenBank/DDBJ whole genome shotgun (WGS) entry which is preliminary data.</text>
</comment>
<dbReference type="Pfam" id="PF24517">
    <property type="entry name" value="CBM96"/>
    <property type="match status" value="1"/>
</dbReference>